<evidence type="ECO:0000259" key="4">
    <source>
        <dbReference type="PROSITE" id="PS50949"/>
    </source>
</evidence>
<dbReference type="PROSITE" id="PS50949">
    <property type="entry name" value="HTH_GNTR"/>
    <property type="match status" value="1"/>
</dbReference>
<dbReference type="GO" id="GO:0003677">
    <property type="term" value="F:DNA binding"/>
    <property type="evidence" value="ECO:0007669"/>
    <property type="project" value="UniProtKB-KW"/>
</dbReference>
<dbReference type="Pfam" id="PF00392">
    <property type="entry name" value="GntR"/>
    <property type="match status" value="1"/>
</dbReference>
<dbReference type="SUPFAM" id="SSF46785">
    <property type="entry name" value="Winged helix' DNA-binding domain"/>
    <property type="match status" value="1"/>
</dbReference>
<dbReference type="SMART" id="SM00345">
    <property type="entry name" value="HTH_GNTR"/>
    <property type="match status" value="1"/>
</dbReference>
<dbReference type="Gene3D" id="1.10.10.10">
    <property type="entry name" value="Winged helix-like DNA-binding domain superfamily/Winged helix DNA-binding domain"/>
    <property type="match status" value="1"/>
</dbReference>
<dbReference type="InterPro" id="IPR000524">
    <property type="entry name" value="Tscrpt_reg_HTH_GntR"/>
</dbReference>
<feature type="domain" description="HTH gntR-type" evidence="4">
    <location>
        <begin position="9"/>
        <end position="77"/>
    </location>
</feature>
<evidence type="ECO:0000256" key="2">
    <source>
        <dbReference type="ARBA" id="ARBA00023125"/>
    </source>
</evidence>
<accession>A0A2A4X6R7</accession>
<dbReference type="InterPro" id="IPR036388">
    <property type="entry name" value="WH-like_DNA-bd_sf"/>
</dbReference>
<protein>
    <submittedName>
        <fullName evidence="5">GntR family transcriptional regulator</fullName>
    </submittedName>
</protein>
<dbReference type="AlphaFoldDB" id="A0A2A4X6R7"/>
<reference evidence="6" key="1">
    <citation type="submission" date="2017-08" db="EMBL/GenBank/DDBJ databases">
        <title>A dynamic microbial community with high functional redundancy inhabits the cold, oxic subseafloor aquifer.</title>
        <authorList>
            <person name="Tully B.J."/>
            <person name="Wheat C.G."/>
            <person name="Glazer B.T."/>
            <person name="Huber J.A."/>
        </authorList>
    </citation>
    <scope>NUCLEOTIDE SEQUENCE [LARGE SCALE GENOMIC DNA]</scope>
</reference>
<evidence type="ECO:0000256" key="3">
    <source>
        <dbReference type="ARBA" id="ARBA00023163"/>
    </source>
</evidence>
<dbReference type="PANTHER" id="PTHR38445">
    <property type="entry name" value="HTH-TYPE TRANSCRIPTIONAL REPRESSOR YTRA"/>
    <property type="match status" value="1"/>
</dbReference>
<keyword evidence="1" id="KW-0805">Transcription regulation</keyword>
<name>A0A2A4X6R7_9GAMM</name>
<evidence type="ECO:0000313" key="5">
    <source>
        <dbReference type="EMBL" id="PCI77745.1"/>
    </source>
</evidence>
<dbReference type="Proteomes" id="UP000218767">
    <property type="component" value="Unassembled WGS sequence"/>
</dbReference>
<dbReference type="CDD" id="cd07377">
    <property type="entry name" value="WHTH_GntR"/>
    <property type="match status" value="1"/>
</dbReference>
<organism evidence="5 6">
    <name type="scientific">SAR86 cluster bacterium</name>
    <dbReference type="NCBI Taxonomy" id="2030880"/>
    <lineage>
        <taxon>Bacteria</taxon>
        <taxon>Pseudomonadati</taxon>
        <taxon>Pseudomonadota</taxon>
        <taxon>Gammaproteobacteria</taxon>
        <taxon>SAR86 cluster</taxon>
    </lineage>
</organism>
<evidence type="ECO:0000313" key="6">
    <source>
        <dbReference type="Proteomes" id="UP000218767"/>
    </source>
</evidence>
<sequence>MEIKWNNKEPIYIQLRAKLVELIMDGVLSEGDALPSVRQISSEQRINPITVSKAMQILVDEELVEKKRGLGMYVLSGAKDKLSTEERRKFLEQEWPQIAERIERLGLEIGELLGSSTNQ</sequence>
<proteinExistence type="predicted"/>
<evidence type="ECO:0000256" key="1">
    <source>
        <dbReference type="ARBA" id="ARBA00023015"/>
    </source>
</evidence>
<dbReference type="GO" id="GO:0003700">
    <property type="term" value="F:DNA-binding transcription factor activity"/>
    <property type="evidence" value="ECO:0007669"/>
    <property type="project" value="InterPro"/>
</dbReference>
<keyword evidence="2" id="KW-0238">DNA-binding</keyword>
<dbReference type="PANTHER" id="PTHR38445:SF10">
    <property type="entry name" value="GNTR-FAMILY TRANSCRIPTIONAL REGULATOR"/>
    <property type="match status" value="1"/>
</dbReference>
<dbReference type="EMBL" id="NVUL01000043">
    <property type="protein sequence ID" value="PCI77745.1"/>
    <property type="molecule type" value="Genomic_DNA"/>
</dbReference>
<comment type="caution">
    <text evidence="5">The sequence shown here is derived from an EMBL/GenBank/DDBJ whole genome shotgun (WGS) entry which is preliminary data.</text>
</comment>
<gene>
    <name evidence="5" type="ORF">COB20_07475</name>
</gene>
<keyword evidence="3" id="KW-0804">Transcription</keyword>
<dbReference type="InterPro" id="IPR036390">
    <property type="entry name" value="WH_DNA-bd_sf"/>
</dbReference>
<dbReference type="Gene3D" id="6.10.250.1220">
    <property type="match status" value="1"/>
</dbReference>